<sequence>MKKCCKYRQLIISMPTKTGRKFRELFVFCKAFHLKTMRFENLATIVALLIPSLVAFESKHVLKLTADNFSEHVPADRKVPVLVKFYAPWCGHCKSLAPIFDELAASLSKQTDKVKIAHLDCDDNKDFCQEQGVSGYPTLKWFGKGSGEAEPYSSGRDLDSFTDFIKEKTGISCLKKLLSLSTGARVSKALSSVVVLTPDNFDEIVYNKEKDVFVKFYAPWCGHCKSLAPIYEKVAQDFANEPNVVIAKIDADAHKSIKDKVDFSGFPTLKFFPRGDSQEAVDYESGRTEEDILEFINEKAGTQRIPGGGLSSTAGVISQFDGIISRFIKAVGDIDLKKTIAKEVETLAKTLGSKDAEYYSKTVTRIIEKGLDYAETETKRLKKMLENSSLASKTKDDFTKRLNVLSKFTATEDEKETTQEADEL</sequence>
<proteinExistence type="predicted"/>
<keyword evidence="2" id="KW-1185">Reference proteome</keyword>
<reference evidence="1" key="1">
    <citation type="submission" date="2022-04" db="EMBL/GenBank/DDBJ databases">
        <title>Genome of the entomopathogenic fungus Entomophthora muscae.</title>
        <authorList>
            <person name="Elya C."/>
            <person name="Lovett B.R."/>
            <person name="Lee E."/>
            <person name="Macias A.M."/>
            <person name="Hajek A.E."/>
            <person name="De Bivort B.L."/>
            <person name="Kasson M.T."/>
            <person name="De Fine Licht H.H."/>
            <person name="Stajich J.E."/>
        </authorList>
    </citation>
    <scope>NUCLEOTIDE SEQUENCE</scope>
    <source>
        <strain evidence="1">Berkeley</strain>
    </source>
</reference>
<evidence type="ECO:0000313" key="2">
    <source>
        <dbReference type="Proteomes" id="UP001165960"/>
    </source>
</evidence>
<dbReference type="EMBL" id="QTSX02002261">
    <property type="protein sequence ID" value="KAJ9076623.1"/>
    <property type="molecule type" value="Genomic_DNA"/>
</dbReference>
<name>A0ACC2TQ09_9FUNG</name>
<organism evidence="1 2">
    <name type="scientific">Entomophthora muscae</name>
    <dbReference type="NCBI Taxonomy" id="34485"/>
    <lineage>
        <taxon>Eukaryota</taxon>
        <taxon>Fungi</taxon>
        <taxon>Fungi incertae sedis</taxon>
        <taxon>Zoopagomycota</taxon>
        <taxon>Entomophthoromycotina</taxon>
        <taxon>Entomophthoromycetes</taxon>
        <taxon>Entomophthorales</taxon>
        <taxon>Entomophthoraceae</taxon>
        <taxon>Entomophthora</taxon>
    </lineage>
</organism>
<gene>
    <name evidence="1" type="ORF">DSO57_1024387</name>
</gene>
<dbReference type="Proteomes" id="UP001165960">
    <property type="component" value="Unassembled WGS sequence"/>
</dbReference>
<evidence type="ECO:0000313" key="1">
    <source>
        <dbReference type="EMBL" id="KAJ9076623.1"/>
    </source>
</evidence>
<comment type="caution">
    <text evidence="1">The sequence shown here is derived from an EMBL/GenBank/DDBJ whole genome shotgun (WGS) entry which is preliminary data.</text>
</comment>
<accession>A0ACC2TQ09</accession>
<protein>
    <submittedName>
        <fullName evidence="1">Uncharacterized protein</fullName>
    </submittedName>
</protein>